<feature type="domain" description="GIY-YIG" evidence="1">
    <location>
        <begin position="1"/>
        <end position="56"/>
    </location>
</feature>
<dbReference type="EMBL" id="MHMN01000054">
    <property type="protein sequence ID" value="OGZ26849.1"/>
    <property type="molecule type" value="Genomic_DNA"/>
</dbReference>
<dbReference type="AlphaFoldDB" id="A0A1G2EM58"/>
<dbReference type="InterPro" id="IPR000305">
    <property type="entry name" value="GIY-YIG_endonuc"/>
</dbReference>
<proteinExistence type="predicted"/>
<dbReference type="Pfam" id="PF01541">
    <property type="entry name" value="GIY-YIG"/>
    <property type="match status" value="1"/>
</dbReference>
<evidence type="ECO:0000259" key="1">
    <source>
        <dbReference type="Pfam" id="PF01541"/>
    </source>
</evidence>
<sequence length="70" mass="8631">MYCVYVLERNKEFYIGYTKDLKRRIAEHKKNNEVNLLYYEAYSSEKIARDREKKLKYYGSAWRGLRKRIA</sequence>
<dbReference type="Proteomes" id="UP000176326">
    <property type="component" value="Unassembled WGS sequence"/>
</dbReference>
<organism evidence="2 3">
    <name type="scientific">Candidatus Nealsonbacteria bacterium RIFOXYC1_FULL_40_7</name>
    <dbReference type="NCBI Taxonomy" id="1801678"/>
    <lineage>
        <taxon>Bacteria</taxon>
        <taxon>Candidatus Nealsoniibacteriota</taxon>
    </lineage>
</organism>
<accession>A0A1G2EM58</accession>
<dbReference type="SUPFAM" id="SSF82771">
    <property type="entry name" value="GIY-YIG endonuclease"/>
    <property type="match status" value="1"/>
</dbReference>
<comment type="caution">
    <text evidence="2">The sequence shown here is derived from an EMBL/GenBank/DDBJ whole genome shotgun (WGS) entry which is preliminary data.</text>
</comment>
<reference evidence="2 3" key="1">
    <citation type="journal article" date="2016" name="Nat. Commun.">
        <title>Thousands of microbial genomes shed light on interconnected biogeochemical processes in an aquifer system.</title>
        <authorList>
            <person name="Anantharaman K."/>
            <person name="Brown C.T."/>
            <person name="Hug L.A."/>
            <person name="Sharon I."/>
            <person name="Castelle C.J."/>
            <person name="Probst A.J."/>
            <person name="Thomas B.C."/>
            <person name="Singh A."/>
            <person name="Wilkins M.J."/>
            <person name="Karaoz U."/>
            <person name="Brodie E.L."/>
            <person name="Williams K.H."/>
            <person name="Hubbard S.S."/>
            <person name="Banfield J.F."/>
        </authorList>
    </citation>
    <scope>NUCLEOTIDE SEQUENCE [LARGE SCALE GENOMIC DNA]</scope>
</reference>
<evidence type="ECO:0000313" key="2">
    <source>
        <dbReference type="EMBL" id="OGZ26849.1"/>
    </source>
</evidence>
<name>A0A1G2EM58_9BACT</name>
<dbReference type="InterPro" id="IPR035901">
    <property type="entry name" value="GIY-YIG_endonuc_sf"/>
</dbReference>
<evidence type="ECO:0000313" key="3">
    <source>
        <dbReference type="Proteomes" id="UP000176326"/>
    </source>
</evidence>
<dbReference type="Gene3D" id="3.40.1440.10">
    <property type="entry name" value="GIY-YIG endonuclease"/>
    <property type="match status" value="1"/>
</dbReference>
<gene>
    <name evidence="2" type="ORF">A2427_00910</name>
</gene>
<protein>
    <recommendedName>
        <fullName evidence="1">GIY-YIG domain-containing protein</fullName>
    </recommendedName>
</protein>